<feature type="transmembrane region" description="Helical" evidence="2">
    <location>
        <begin position="748"/>
        <end position="771"/>
    </location>
</feature>
<organism evidence="3 4">
    <name type="scientific">Plasmodium vinckei vinckei</name>
    <dbReference type="NCBI Taxonomy" id="54757"/>
    <lineage>
        <taxon>Eukaryota</taxon>
        <taxon>Sar</taxon>
        <taxon>Alveolata</taxon>
        <taxon>Apicomplexa</taxon>
        <taxon>Aconoidasida</taxon>
        <taxon>Haemosporida</taxon>
        <taxon>Plasmodiidae</taxon>
        <taxon>Plasmodium</taxon>
        <taxon>Plasmodium (Vinckeia)</taxon>
    </lineage>
</organism>
<evidence type="ECO:0000256" key="1">
    <source>
        <dbReference type="SAM" id="MobiDB-lite"/>
    </source>
</evidence>
<gene>
    <name evidence="3" type="ORF">PVVCY_0602470</name>
</gene>
<feature type="compositionally biased region" description="Polar residues" evidence="1">
    <location>
        <begin position="304"/>
        <end position="325"/>
    </location>
</feature>
<dbReference type="EMBL" id="LR215062">
    <property type="protein sequence ID" value="VEV55621.1"/>
    <property type="molecule type" value="Genomic_DNA"/>
</dbReference>
<accession>A0A449BQ86</accession>
<dbReference type="VEuPathDB" id="PlasmoDB:PVVCY_0602470"/>
<feature type="compositionally biased region" description="Polar residues" evidence="1">
    <location>
        <begin position="340"/>
        <end position="357"/>
    </location>
</feature>
<protein>
    <submittedName>
        <fullName evidence="3">PIR protein CIR protein</fullName>
    </submittedName>
</protein>
<dbReference type="OrthoDB" id="373277at2759"/>
<feature type="compositionally biased region" description="Basic and acidic residues" evidence="1">
    <location>
        <begin position="326"/>
        <end position="337"/>
    </location>
</feature>
<keyword evidence="2" id="KW-1133">Transmembrane helix</keyword>
<feature type="compositionally biased region" description="Basic and acidic residues" evidence="1">
    <location>
        <begin position="517"/>
        <end position="527"/>
    </location>
</feature>
<feature type="region of interest" description="Disordered" evidence="1">
    <location>
        <begin position="516"/>
        <end position="598"/>
    </location>
</feature>
<dbReference type="Pfam" id="PF06022">
    <property type="entry name" value="Cir_Bir_Yir"/>
    <property type="match status" value="1"/>
</dbReference>
<dbReference type="GeneID" id="59892994"/>
<dbReference type="AlphaFoldDB" id="A0A449BQ86"/>
<keyword evidence="2" id="KW-0472">Membrane</keyword>
<feature type="region of interest" description="Disordered" evidence="1">
    <location>
        <begin position="259"/>
        <end position="431"/>
    </location>
</feature>
<evidence type="ECO:0000313" key="3">
    <source>
        <dbReference type="EMBL" id="VEV55621.1"/>
    </source>
</evidence>
<name>A0A449BQ86_PLAVN</name>
<dbReference type="InterPro" id="IPR006477">
    <property type="entry name" value="Yir_bir_cir"/>
</dbReference>
<feature type="transmembrane region" description="Helical" evidence="2">
    <location>
        <begin position="670"/>
        <end position="691"/>
    </location>
</feature>
<feature type="compositionally biased region" description="Polar residues" evidence="1">
    <location>
        <begin position="369"/>
        <end position="399"/>
    </location>
</feature>
<feature type="compositionally biased region" description="Pro residues" evidence="1">
    <location>
        <begin position="559"/>
        <end position="571"/>
    </location>
</feature>
<sequence length="780" mass="87037">MDPNGLCESFLVADRLINGEKAYTTIEELSKQPKFYQHCRNRNCATDIDKIAALSTYLFLGINALNNNENTEYFLMWLSDKLFRMHTKGKTKRQIKKITLDEAYKMYLEKDMGNFRYWNLLDNVMGLKNANLRHMNEFYKLLNHICKTIIYLKHGYTESTDLLQNSTNSFNQYMLLYQNVSKCNSYLHLLDNLKKTYENFRTIIKKDYPSLAIYLQTLTTIEHADSYFAKDFKKFDFSDSKCKSRYDYKILDKFTQAKTQGKQKDNGTNGDSNNQSSQPQFSGDQTPSPPVETGDSPSMPDNGADTSGGINISVGDTQNKTNPKGNEQKDSGGDTRNQKSHPSNPINPNDDTPISGTNQGGEPGDGSVDKSNGVQINQGGSESSNDGTRNTDNKSSNAGRAQGDQGNSVDGSGSGSKGPDSGPGTSETQSTSWSFFGIGSYISTIASKGKEQLNNAVTSLETIKKKVTETTNTLQNLYSRSVSNIQAAYDKSRSLLYDAIDNINSYSKQIGNIFIQNDDHSGSDDTKNGLPKSNDPSQTSIDPPAIIPPDLSNPQNQAPTPPQYHPPPTSPQLPSLPNSSPILPLDPSKDPLQQKQSPPQLQYITQQPTQTNSSNQQTVVQLLKLPNSDPISRAPWNIIPSTWNGSGDCKSKINLMSATLLCCTSEQCSLTGVSVTFILIPIILLIVHKYLSSVWRKEIKRKKNMKKVINSIGGKRPMKIIIKSVDMKKMETSVINLVRRKKKSLLNIYKLMQADPVPFINLFFLLIFFVYKRKRDFIEL</sequence>
<proteinExistence type="predicted"/>
<feature type="compositionally biased region" description="Low complexity" evidence="1">
    <location>
        <begin position="572"/>
        <end position="598"/>
    </location>
</feature>
<feature type="compositionally biased region" description="Polar residues" evidence="1">
    <location>
        <begin position="259"/>
        <end position="286"/>
    </location>
</feature>
<evidence type="ECO:0000313" key="4">
    <source>
        <dbReference type="Proteomes" id="UP000290582"/>
    </source>
</evidence>
<feature type="compositionally biased region" description="Low complexity" evidence="1">
    <location>
        <begin position="403"/>
        <end position="426"/>
    </location>
</feature>
<keyword evidence="2" id="KW-0812">Transmembrane</keyword>
<dbReference type="Proteomes" id="UP000290582">
    <property type="component" value="Chromosome PVVCY_06"/>
</dbReference>
<dbReference type="RefSeq" id="XP_037490293.1">
    <property type="nucleotide sequence ID" value="XM_037634149.1"/>
</dbReference>
<reference evidence="3 4" key="1">
    <citation type="submission" date="2019-01" db="EMBL/GenBank/DDBJ databases">
        <authorList>
            <person name="Ramaprasad A."/>
        </authorList>
    </citation>
    <scope>NUCLEOTIDE SEQUENCE [LARGE SCALE GENOMIC DNA]</scope>
</reference>
<dbReference type="KEGG" id="pvv:PVVCY_0602470"/>
<evidence type="ECO:0000256" key="2">
    <source>
        <dbReference type="SAM" id="Phobius"/>
    </source>
</evidence>